<evidence type="ECO:0000313" key="2">
    <source>
        <dbReference type="Proteomes" id="UP000827892"/>
    </source>
</evidence>
<protein>
    <submittedName>
        <fullName evidence="1">Uncharacterized protein</fullName>
    </submittedName>
</protein>
<sequence length="76" mass="9048">MADELLKDSQQATTKELQNLWYITVDKKFYSDVCCISSSIPHDFLTPVDSRNDFNCQRIRTGWLQWRIQVFHSHNK</sequence>
<accession>A0AAE9IMT1</accession>
<dbReference type="EMBL" id="CP090893">
    <property type="protein sequence ID" value="ULT99142.1"/>
    <property type="molecule type" value="Genomic_DNA"/>
</dbReference>
<proteinExistence type="predicted"/>
<name>A0AAE9IMT1_CAEBR</name>
<dbReference type="Proteomes" id="UP000827892">
    <property type="component" value="Chromosome III"/>
</dbReference>
<organism evidence="1 2">
    <name type="scientific">Caenorhabditis briggsae</name>
    <dbReference type="NCBI Taxonomy" id="6238"/>
    <lineage>
        <taxon>Eukaryota</taxon>
        <taxon>Metazoa</taxon>
        <taxon>Ecdysozoa</taxon>
        <taxon>Nematoda</taxon>
        <taxon>Chromadorea</taxon>
        <taxon>Rhabditida</taxon>
        <taxon>Rhabditina</taxon>
        <taxon>Rhabditomorpha</taxon>
        <taxon>Rhabditoidea</taxon>
        <taxon>Rhabditidae</taxon>
        <taxon>Peloderinae</taxon>
        <taxon>Caenorhabditis</taxon>
    </lineage>
</organism>
<dbReference type="AlphaFoldDB" id="A0AAE9IMT1"/>
<gene>
    <name evidence="1" type="ORF">L3Y34_000466</name>
</gene>
<reference evidence="1 2" key="1">
    <citation type="submission" date="2022-05" db="EMBL/GenBank/DDBJ databases">
        <title>Chromosome-level reference genomes for two strains of Caenorhabditis briggsae: an improved platform for comparative genomics.</title>
        <authorList>
            <person name="Stevens L."/>
            <person name="Andersen E.C."/>
        </authorList>
    </citation>
    <scope>NUCLEOTIDE SEQUENCE [LARGE SCALE GENOMIC DNA]</scope>
    <source>
        <strain evidence="1">QX1410_ONT</strain>
        <tissue evidence="1">Whole-organism</tissue>
    </source>
</reference>
<evidence type="ECO:0000313" key="1">
    <source>
        <dbReference type="EMBL" id="ULT99142.1"/>
    </source>
</evidence>